<sequence>MGDVQHAAKFVLAVLVVCTCLVMVMNWNLVSSSTDAPREDTSMMTWHGAKANLAIGARATPNVTNASSDGVFAPRSIRFLTLADDVRPNICHLAASIYQQGNVLEVLGWDHSDTFFDGASCGARCKTPPEGTDMLRFGQEKKLHWLLHYFELKPDLHDDDLVLFTDAWDVIVNGDTTTLTDLFLRHTNHKRGVIFNGEPACGDSFTLPTEYGEKLRRRSWRVQLERDQNPRMIRGDNVCNAMAAKTLSSAHIPGPNWSLGSGGILGDVRSIRNFLRKVHEIRREQEVLFEKDPQHAFLFQGDQILFQLAYLQSPEINTKVDASGEIFFVISRLVADGDFDEFSPARGCTRNYMARGRASVYAWNRVAPVFFHFPGDYKEVFWSCAAPTSHYRESRGVGQYMIDVDRNRRVPVADVCPTFV</sequence>
<gene>
    <name evidence="1" type="ORF">SDRG_06806</name>
</gene>
<name>T0QMY8_SAPDV</name>
<dbReference type="CDD" id="cd22997">
    <property type="entry name" value="GT_LH"/>
    <property type="match status" value="1"/>
</dbReference>
<protein>
    <submittedName>
        <fullName evidence="1">Uncharacterized protein</fullName>
    </submittedName>
</protein>
<organism evidence="1 2">
    <name type="scientific">Saprolegnia diclina (strain VS20)</name>
    <dbReference type="NCBI Taxonomy" id="1156394"/>
    <lineage>
        <taxon>Eukaryota</taxon>
        <taxon>Sar</taxon>
        <taxon>Stramenopiles</taxon>
        <taxon>Oomycota</taxon>
        <taxon>Saprolegniomycetes</taxon>
        <taxon>Saprolegniales</taxon>
        <taxon>Saprolegniaceae</taxon>
        <taxon>Saprolegnia</taxon>
    </lineage>
</organism>
<dbReference type="EMBL" id="JH767149">
    <property type="protein sequence ID" value="EQC36071.1"/>
    <property type="molecule type" value="Genomic_DNA"/>
</dbReference>
<dbReference type="Proteomes" id="UP000030762">
    <property type="component" value="Unassembled WGS sequence"/>
</dbReference>
<reference evidence="1 2" key="1">
    <citation type="submission" date="2012-04" db="EMBL/GenBank/DDBJ databases">
        <title>The Genome Sequence of Saprolegnia declina VS20.</title>
        <authorList>
            <consortium name="The Broad Institute Genome Sequencing Platform"/>
            <person name="Russ C."/>
            <person name="Nusbaum C."/>
            <person name="Tyler B."/>
            <person name="van West P."/>
            <person name="Dieguez-Uribeondo J."/>
            <person name="de Bruijn I."/>
            <person name="Tripathy S."/>
            <person name="Jiang R."/>
            <person name="Young S.K."/>
            <person name="Zeng Q."/>
            <person name="Gargeya S."/>
            <person name="Fitzgerald M."/>
            <person name="Haas B."/>
            <person name="Abouelleil A."/>
            <person name="Alvarado L."/>
            <person name="Arachchi H.M."/>
            <person name="Berlin A."/>
            <person name="Chapman S.B."/>
            <person name="Goldberg J."/>
            <person name="Griggs A."/>
            <person name="Gujja S."/>
            <person name="Hansen M."/>
            <person name="Howarth C."/>
            <person name="Imamovic A."/>
            <person name="Larimer J."/>
            <person name="McCowen C."/>
            <person name="Montmayeur A."/>
            <person name="Murphy C."/>
            <person name="Neiman D."/>
            <person name="Pearson M."/>
            <person name="Priest M."/>
            <person name="Roberts A."/>
            <person name="Saif S."/>
            <person name="Shea T."/>
            <person name="Sisk P."/>
            <person name="Sykes S."/>
            <person name="Wortman J."/>
            <person name="Nusbaum C."/>
            <person name="Birren B."/>
        </authorList>
    </citation>
    <scope>NUCLEOTIDE SEQUENCE [LARGE SCALE GENOMIC DNA]</scope>
    <source>
        <strain evidence="1 2">VS20</strain>
    </source>
</reference>
<dbReference type="AlphaFoldDB" id="T0QMY8"/>
<dbReference type="OMA" id="CLVMVMN"/>
<dbReference type="InParanoid" id="T0QMY8"/>
<evidence type="ECO:0000313" key="1">
    <source>
        <dbReference type="EMBL" id="EQC36071.1"/>
    </source>
</evidence>
<dbReference type="OrthoDB" id="69177at2759"/>
<evidence type="ECO:0000313" key="2">
    <source>
        <dbReference type="Proteomes" id="UP000030762"/>
    </source>
</evidence>
<dbReference type="GeneID" id="19947533"/>
<dbReference type="RefSeq" id="XP_008610833.1">
    <property type="nucleotide sequence ID" value="XM_008612611.1"/>
</dbReference>
<keyword evidence="2" id="KW-1185">Reference proteome</keyword>
<dbReference type="VEuPathDB" id="FungiDB:SDRG_06806"/>
<accession>T0QMY8</accession>
<proteinExistence type="predicted"/>